<name>A0A3T0D5L5_9FIRM</name>
<dbReference type="PANTHER" id="PTHR48111:SF73">
    <property type="entry name" value="ALKALINE PHOSPHATASE SYNTHESIS TRANSCRIPTIONAL REGULATORY PROTEIN PHOP"/>
    <property type="match status" value="1"/>
</dbReference>
<dbReference type="Proteomes" id="UP000282930">
    <property type="component" value="Chromosome"/>
</dbReference>
<feature type="DNA-binding region" description="OmpR/PhoB-type" evidence="7">
    <location>
        <begin position="130"/>
        <end position="229"/>
    </location>
</feature>
<dbReference type="GO" id="GO:0005829">
    <property type="term" value="C:cytosol"/>
    <property type="evidence" value="ECO:0007669"/>
    <property type="project" value="TreeGrafter"/>
</dbReference>
<evidence type="ECO:0000256" key="4">
    <source>
        <dbReference type="ARBA" id="ARBA00023125"/>
    </source>
</evidence>
<organism evidence="10 11">
    <name type="scientific">Caldicellulosiruptor changbaiensis</name>
    <dbReference type="NCBI Taxonomy" id="1222016"/>
    <lineage>
        <taxon>Bacteria</taxon>
        <taxon>Bacillati</taxon>
        <taxon>Bacillota</taxon>
        <taxon>Bacillota incertae sedis</taxon>
        <taxon>Caldicellulosiruptorales</taxon>
        <taxon>Caldicellulosiruptoraceae</taxon>
        <taxon>Caldicellulosiruptor</taxon>
    </lineage>
</organism>
<dbReference type="Gene3D" id="6.10.250.690">
    <property type="match status" value="1"/>
</dbReference>
<evidence type="ECO:0000256" key="1">
    <source>
        <dbReference type="ARBA" id="ARBA00022553"/>
    </source>
</evidence>
<reference evidence="10 11" key="1">
    <citation type="submission" date="2018-12" db="EMBL/GenBank/DDBJ databases">
        <title>Genome sequence from the cellulolytic species, Caldicellulosiruptor changbaiensis.</title>
        <authorList>
            <person name="Blumer-Schuette S.E."/>
            <person name="Mendoza C."/>
        </authorList>
    </citation>
    <scope>NUCLEOTIDE SEQUENCE [LARGE SCALE GENOMIC DNA]</scope>
    <source>
        <strain evidence="10 11">CBS-Z</strain>
    </source>
</reference>
<dbReference type="GO" id="GO:0000976">
    <property type="term" value="F:transcription cis-regulatory region binding"/>
    <property type="evidence" value="ECO:0007669"/>
    <property type="project" value="TreeGrafter"/>
</dbReference>
<dbReference type="GO" id="GO:0032993">
    <property type="term" value="C:protein-DNA complex"/>
    <property type="evidence" value="ECO:0007669"/>
    <property type="project" value="TreeGrafter"/>
</dbReference>
<evidence type="ECO:0000313" key="11">
    <source>
        <dbReference type="Proteomes" id="UP000282930"/>
    </source>
</evidence>
<dbReference type="Pfam" id="PF00072">
    <property type="entry name" value="Response_reg"/>
    <property type="match status" value="1"/>
</dbReference>
<dbReference type="PANTHER" id="PTHR48111">
    <property type="entry name" value="REGULATOR OF RPOS"/>
    <property type="match status" value="1"/>
</dbReference>
<dbReference type="SUPFAM" id="SSF46894">
    <property type="entry name" value="C-terminal effector domain of the bipartite response regulators"/>
    <property type="match status" value="1"/>
</dbReference>
<evidence type="ECO:0000313" key="10">
    <source>
        <dbReference type="EMBL" id="AZT90222.1"/>
    </source>
</evidence>
<evidence type="ECO:0000259" key="8">
    <source>
        <dbReference type="PROSITE" id="PS50110"/>
    </source>
</evidence>
<dbReference type="EMBL" id="CP034791">
    <property type="protein sequence ID" value="AZT90222.1"/>
    <property type="molecule type" value="Genomic_DNA"/>
</dbReference>
<dbReference type="InterPro" id="IPR011006">
    <property type="entry name" value="CheY-like_superfamily"/>
</dbReference>
<evidence type="ECO:0000256" key="6">
    <source>
        <dbReference type="PROSITE-ProRule" id="PRU00169"/>
    </source>
</evidence>
<keyword evidence="2" id="KW-0902">Two-component regulatory system</keyword>
<dbReference type="InterPro" id="IPR039420">
    <property type="entry name" value="WalR-like"/>
</dbReference>
<dbReference type="Gene3D" id="1.10.10.10">
    <property type="entry name" value="Winged helix-like DNA-binding domain superfamily/Winged helix DNA-binding domain"/>
    <property type="match status" value="1"/>
</dbReference>
<keyword evidence="1 6" id="KW-0597">Phosphoprotein</keyword>
<dbReference type="GO" id="GO:0006355">
    <property type="term" value="P:regulation of DNA-templated transcription"/>
    <property type="evidence" value="ECO:0007669"/>
    <property type="project" value="InterPro"/>
</dbReference>
<proteinExistence type="predicted"/>
<dbReference type="SMART" id="SM00448">
    <property type="entry name" value="REC"/>
    <property type="match status" value="1"/>
</dbReference>
<dbReference type="PROSITE" id="PS51755">
    <property type="entry name" value="OMPR_PHOB"/>
    <property type="match status" value="1"/>
</dbReference>
<dbReference type="RefSeq" id="WP_127351710.1">
    <property type="nucleotide sequence ID" value="NZ_CP034791.1"/>
</dbReference>
<dbReference type="PROSITE" id="PS50110">
    <property type="entry name" value="RESPONSE_REGULATORY"/>
    <property type="match status" value="1"/>
</dbReference>
<evidence type="ECO:0000256" key="7">
    <source>
        <dbReference type="PROSITE-ProRule" id="PRU01091"/>
    </source>
</evidence>
<dbReference type="InterPro" id="IPR001789">
    <property type="entry name" value="Sig_transdc_resp-reg_receiver"/>
</dbReference>
<feature type="domain" description="OmpR/PhoB-type" evidence="9">
    <location>
        <begin position="130"/>
        <end position="229"/>
    </location>
</feature>
<evidence type="ECO:0000259" key="9">
    <source>
        <dbReference type="PROSITE" id="PS51755"/>
    </source>
</evidence>
<evidence type="ECO:0000256" key="2">
    <source>
        <dbReference type="ARBA" id="ARBA00023012"/>
    </source>
</evidence>
<evidence type="ECO:0000256" key="3">
    <source>
        <dbReference type="ARBA" id="ARBA00023015"/>
    </source>
</evidence>
<dbReference type="Gene3D" id="3.40.50.2300">
    <property type="match status" value="1"/>
</dbReference>
<dbReference type="AlphaFoldDB" id="A0A3T0D5L5"/>
<dbReference type="CDD" id="cd00383">
    <property type="entry name" value="trans_reg_C"/>
    <property type="match status" value="1"/>
</dbReference>
<dbReference type="InterPro" id="IPR016032">
    <property type="entry name" value="Sig_transdc_resp-reg_C-effctor"/>
</dbReference>
<dbReference type="Pfam" id="PF00486">
    <property type="entry name" value="Trans_reg_C"/>
    <property type="match status" value="1"/>
</dbReference>
<accession>A0A3T0D5L5</accession>
<feature type="domain" description="Response regulatory" evidence="8">
    <location>
        <begin position="3"/>
        <end position="119"/>
    </location>
</feature>
<dbReference type="FunFam" id="1.10.10.10:FF:000018">
    <property type="entry name" value="DNA-binding response regulator ResD"/>
    <property type="match status" value="1"/>
</dbReference>
<keyword evidence="11" id="KW-1185">Reference proteome</keyword>
<feature type="modified residue" description="4-aspartylphosphate" evidence="6">
    <location>
        <position position="52"/>
    </location>
</feature>
<keyword evidence="5" id="KW-0804">Transcription</keyword>
<sequence>MKNILIVDDEPHIVELIKFNLQKEGYNTFEAENGNTALDIIKNNRIDLVILDIMMSDKDGYEVLKEIRFNKETKNLPVILLSAKSEEIDRILGLELGADDYITKPFSVKELVARVKALFRRIESLKPDVEEKIRFGDVEVDFTKRSVKKRNQEVSLSFKEFELLKLLIENRGRVLDRDFILQRVWGYEFDGDTRTVDVHIRFLRRKLEDDEKNPRYIETVRGVGYRFREGSD</sequence>
<evidence type="ECO:0000256" key="5">
    <source>
        <dbReference type="ARBA" id="ARBA00023163"/>
    </source>
</evidence>
<dbReference type="KEGG" id="ccha:ELD05_05980"/>
<protein>
    <submittedName>
        <fullName evidence="10">Response regulator transcription factor</fullName>
    </submittedName>
</protein>
<gene>
    <name evidence="10" type="ORF">ELD05_05980</name>
</gene>
<dbReference type="GO" id="GO:0000156">
    <property type="term" value="F:phosphorelay response regulator activity"/>
    <property type="evidence" value="ECO:0007669"/>
    <property type="project" value="TreeGrafter"/>
</dbReference>
<keyword evidence="3" id="KW-0805">Transcription regulation</keyword>
<dbReference type="SUPFAM" id="SSF52172">
    <property type="entry name" value="CheY-like"/>
    <property type="match status" value="1"/>
</dbReference>
<dbReference type="FunFam" id="3.40.50.2300:FF:000001">
    <property type="entry name" value="DNA-binding response regulator PhoB"/>
    <property type="match status" value="1"/>
</dbReference>
<dbReference type="InterPro" id="IPR036388">
    <property type="entry name" value="WH-like_DNA-bd_sf"/>
</dbReference>
<dbReference type="SMART" id="SM00862">
    <property type="entry name" value="Trans_reg_C"/>
    <property type="match status" value="1"/>
</dbReference>
<keyword evidence="4 7" id="KW-0238">DNA-binding</keyword>
<dbReference type="InterPro" id="IPR001867">
    <property type="entry name" value="OmpR/PhoB-type_DNA-bd"/>
</dbReference>